<dbReference type="Proteomes" id="UP000612055">
    <property type="component" value="Unassembled WGS sequence"/>
</dbReference>
<organism evidence="1 2">
    <name type="scientific">Edaphochlamys debaryana</name>
    <dbReference type="NCBI Taxonomy" id="47281"/>
    <lineage>
        <taxon>Eukaryota</taxon>
        <taxon>Viridiplantae</taxon>
        <taxon>Chlorophyta</taxon>
        <taxon>core chlorophytes</taxon>
        <taxon>Chlorophyceae</taxon>
        <taxon>CS clade</taxon>
        <taxon>Chlamydomonadales</taxon>
        <taxon>Chlamydomonadales incertae sedis</taxon>
        <taxon>Edaphochlamys</taxon>
    </lineage>
</organism>
<evidence type="ECO:0000313" key="2">
    <source>
        <dbReference type="Proteomes" id="UP000612055"/>
    </source>
</evidence>
<dbReference type="AlphaFoldDB" id="A0A835XMF4"/>
<reference evidence="1" key="1">
    <citation type="journal article" date="2020" name="bioRxiv">
        <title>Comparative genomics of Chlamydomonas.</title>
        <authorList>
            <person name="Craig R.J."/>
            <person name="Hasan A.R."/>
            <person name="Ness R.W."/>
            <person name="Keightley P.D."/>
        </authorList>
    </citation>
    <scope>NUCLEOTIDE SEQUENCE</scope>
    <source>
        <strain evidence="1">CCAP 11/70</strain>
    </source>
</reference>
<dbReference type="EMBL" id="JAEHOE010000117">
    <property type="protein sequence ID" value="KAG2486135.1"/>
    <property type="molecule type" value="Genomic_DNA"/>
</dbReference>
<gene>
    <name evidence="1" type="ORF">HYH03_015228</name>
</gene>
<accession>A0A835XMF4</accession>
<evidence type="ECO:0000313" key="1">
    <source>
        <dbReference type="EMBL" id="KAG2486135.1"/>
    </source>
</evidence>
<protein>
    <submittedName>
        <fullName evidence="1">Uncharacterized protein</fullName>
    </submittedName>
</protein>
<proteinExistence type="predicted"/>
<comment type="caution">
    <text evidence="1">The sequence shown here is derived from an EMBL/GenBank/DDBJ whole genome shotgun (WGS) entry which is preliminary data.</text>
</comment>
<dbReference type="OrthoDB" id="514399at2759"/>
<name>A0A835XMF4_9CHLO</name>
<sequence length="125" mass="13796">MVRYTRGQPFLWNVTWGGSKLVNKNNAASQDFDPASRSATNMVELNGPDSFIAAYGSYEPVDDSPVLPKTIRANIASGRLVAWGLDLPLPFIAGTGLFDVLYIDDSLRIFRSSNRFAVQIRKDAL</sequence>
<keyword evidence="2" id="KW-1185">Reference proteome</keyword>